<dbReference type="InterPro" id="IPR001296">
    <property type="entry name" value="Glyco_trans_1"/>
</dbReference>
<proteinExistence type="predicted"/>
<protein>
    <submittedName>
        <fullName evidence="3">Glycosyltransferase involved in cell wall biosynthesis</fullName>
    </submittedName>
</protein>
<reference evidence="3 4" key="1">
    <citation type="submission" date="2020-08" db="EMBL/GenBank/DDBJ databases">
        <title>Sequencing the genomes of 1000 actinobacteria strains.</title>
        <authorList>
            <person name="Klenk H.-P."/>
        </authorList>
    </citation>
    <scope>NUCLEOTIDE SEQUENCE [LARGE SCALE GENOMIC DNA]</scope>
    <source>
        <strain evidence="3 4">DSM 43149</strain>
    </source>
</reference>
<organism evidence="3 4">
    <name type="scientific">Actinoplanes digitatis</name>
    <dbReference type="NCBI Taxonomy" id="1868"/>
    <lineage>
        <taxon>Bacteria</taxon>
        <taxon>Bacillati</taxon>
        <taxon>Actinomycetota</taxon>
        <taxon>Actinomycetes</taxon>
        <taxon>Micromonosporales</taxon>
        <taxon>Micromonosporaceae</taxon>
        <taxon>Actinoplanes</taxon>
    </lineage>
</organism>
<dbReference type="InterPro" id="IPR050194">
    <property type="entry name" value="Glycosyltransferase_grp1"/>
</dbReference>
<keyword evidence="1 3" id="KW-0808">Transferase</keyword>
<evidence type="ECO:0000256" key="1">
    <source>
        <dbReference type="ARBA" id="ARBA00022679"/>
    </source>
</evidence>
<sequence>MTEALHVVLPGAIDDPAAPSGGNTYDRRVLTGLAAGRDVHEIAVPAAWPHPREADAAVLGRALAEIPDGAVVLLDGLVGCAVPELLEPHRDRVRLVVLVHLPLGDETGLAPAEAAELTARERRTLRAAAAVVATSSGAARRLETLHDLPAGSVRVAEPGVDPAPPAAPSPAGGRLLCVAALTPRKAQDVLVTALRSVADLPWTCTLVGALDRAPAFTDRVRDLIAAAPEPGRIRLAGTRGGSELARSYAEADLLVLPSLAETYGMVVTEALARGVPVLGTRVDGVPEALGAAADGTTPGDLVPPGDPEALAAALRRWLTDPRLRQSWRASARDRRTGLRGWDETTRRLSEVLDA</sequence>
<evidence type="ECO:0000313" key="4">
    <source>
        <dbReference type="Proteomes" id="UP000578112"/>
    </source>
</evidence>
<dbReference type="PANTHER" id="PTHR45947">
    <property type="entry name" value="SULFOQUINOVOSYL TRANSFERASE SQD2"/>
    <property type="match status" value="1"/>
</dbReference>
<keyword evidence="4" id="KW-1185">Reference proteome</keyword>
<comment type="caution">
    <text evidence="3">The sequence shown here is derived from an EMBL/GenBank/DDBJ whole genome shotgun (WGS) entry which is preliminary data.</text>
</comment>
<dbReference type="Proteomes" id="UP000578112">
    <property type="component" value="Unassembled WGS sequence"/>
</dbReference>
<feature type="domain" description="Glycosyl transferase family 1" evidence="2">
    <location>
        <begin position="175"/>
        <end position="333"/>
    </location>
</feature>
<dbReference type="SUPFAM" id="SSF53756">
    <property type="entry name" value="UDP-Glycosyltransferase/glycogen phosphorylase"/>
    <property type="match status" value="1"/>
</dbReference>
<dbReference type="PANTHER" id="PTHR45947:SF3">
    <property type="entry name" value="SULFOQUINOVOSYL TRANSFERASE SQD2"/>
    <property type="match status" value="1"/>
</dbReference>
<dbReference type="Pfam" id="PF00534">
    <property type="entry name" value="Glycos_transf_1"/>
    <property type="match status" value="1"/>
</dbReference>
<evidence type="ECO:0000313" key="3">
    <source>
        <dbReference type="EMBL" id="MBB4762852.1"/>
    </source>
</evidence>
<evidence type="ECO:0000259" key="2">
    <source>
        <dbReference type="Pfam" id="PF00534"/>
    </source>
</evidence>
<dbReference type="EMBL" id="JACHNH010000001">
    <property type="protein sequence ID" value="MBB4762852.1"/>
    <property type="molecule type" value="Genomic_DNA"/>
</dbReference>
<dbReference type="AlphaFoldDB" id="A0A7W7HXZ5"/>
<dbReference type="CDD" id="cd03801">
    <property type="entry name" value="GT4_PimA-like"/>
    <property type="match status" value="1"/>
</dbReference>
<dbReference type="RefSeq" id="WP_203709122.1">
    <property type="nucleotide sequence ID" value="NZ_BOMK01000004.1"/>
</dbReference>
<dbReference type="Gene3D" id="3.40.50.2000">
    <property type="entry name" value="Glycogen Phosphorylase B"/>
    <property type="match status" value="2"/>
</dbReference>
<accession>A0A7W7HXZ5</accession>
<name>A0A7W7HXZ5_9ACTN</name>
<dbReference type="GO" id="GO:0016757">
    <property type="term" value="F:glycosyltransferase activity"/>
    <property type="evidence" value="ECO:0007669"/>
    <property type="project" value="InterPro"/>
</dbReference>
<gene>
    <name evidence="3" type="ORF">BJ971_003408</name>
</gene>